<dbReference type="GeneTree" id="ENSGT00840000129931"/>
<proteinExistence type="predicted"/>
<dbReference type="PANTHER" id="PTHR21301:SF10">
    <property type="entry name" value="REVERSE TRANSCRIPTASE DOMAIN-CONTAINING PROTEIN"/>
    <property type="match status" value="1"/>
</dbReference>
<dbReference type="CDD" id="cd00304">
    <property type="entry name" value="RT_like"/>
    <property type="match status" value="1"/>
</dbReference>
<dbReference type="SUPFAM" id="SSF82771">
    <property type="entry name" value="GIY-YIG endonuclease"/>
    <property type="match status" value="1"/>
</dbReference>
<dbReference type="Ensembl" id="ENSACAT00000038388.1">
    <property type="protein sequence ID" value="ENSACAP00000029717.1"/>
    <property type="gene ID" value="ENSACAG00000045333.1"/>
</dbReference>
<accession>A0A803T3C7</accession>
<dbReference type="InterPro" id="IPR000477">
    <property type="entry name" value="RT_dom"/>
</dbReference>
<dbReference type="InterPro" id="IPR000305">
    <property type="entry name" value="GIY-YIG_endonuc"/>
</dbReference>
<dbReference type="AlphaFoldDB" id="A0A803T3C7"/>
<reference evidence="2" key="3">
    <citation type="submission" date="2025-09" db="UniProtKB">
        <authorList>
            <consortium name="Ensembl"/>
        </authorList>
    </citation>
    <scope>IDENTIFICATION</scope>
</reference>
<organism evidence="2 3">
    <name type="scientific">Anolis carolinensis</name>
    <name type="common">Green anole</name>
    <name type="synonym">American chameleon</name>
    <dbReference type="NCBI Taxonomy" id="28377"/>
    <lineage>
        <taxon>Eukaryota</taxon>
        <taxon>Metazoa</taxon>
        <taxon>Chordata</taxon>
        <taxon>Craniata</taxon>
        <taxon>Vertebrata</taxon>
        <taxon>Euteleostomi</taxon>
        <taxon>Lepidosauria</taxon>
        <taxon>Squamata</taxon>
        <taxon>Bifurcata</taxon>
        <taxon>Unidentata</taxon>
        <taxon>Episquamata</taxon>
        <taxon>Toxicofera</taxon>
        <taxon>Iguania</taxon>
        <taxon>Dactyloidae</taxon>
        <taxon>Anolis</taxon>
    </lineage>
</organism>
<dbReference type="PROSITE" id="PS50878">
    <property type="entry name" value="RT_POL"/>
    <property type="match status" value="1"/>
</dbReference>
<dbReference type="InterPro" id="IPR035901">
    <property type="entry name" value="GIY-YIG_endonuc_sf"/>
</dbReference>
<sequence length="698" mass="81601">MRIELARLFRTIRLRHHFGTKINPITSTFKPRSNFFPTTDHIGLRVFEKTVSEELCCTIIKHKRSYSTNFSSKEWHILHNLANDKDLVWKPADKGGAIVLMNRTDYMDEIHRQLSVREHYLNIERDPTHHIQSIIRTVTLEGLALGYISEDVYKFLHTPWPRIPVLYTLPKIHKNIRPVPGRPIVSGSGSVLEPLAKFVDHYLQPFVKQTSSYVRDTKHFINIIESLVIPTDAVLMSVDVISLYTNIPLEEARYICESTLNRRPNHHPPTFFLLDLLDIILEKNYFKFDEKYYFQIQGVAMGSPVAPAIANLFMDNLENETILNHTKNPVADGIIKYCRFIDDIFIIVNSHQEAVTLLSWINTIHLKIKFTGNISSTSLIFLDVVVTKENDRLKVSNHRKTTDRNSLLHYNSYHHWALKNNLPFTQMLRIKRNSSTLQDFNQEMEETKSRFRNRGYPESIIQSAYSKVASIPRSKLLEDKIRPGVDRLIWPLTLTSLSNLAIKTVKKYWNLIRDIPGCDRPPLVAYKRTRNIGDILVHSNITNRPRTVKSNLVGNYRCHHCSVCSQLIETKILTHQHLSFEFKFPHFATCTTKGVIYMIICDCNLSYVGQTRREVKSRIIEHRSKIRNHVRESILYKHFCDLQHSPESFKYHILEVVSQSKHMDFNNKLLQRETYWIFRLRTEHPQGLNEQNSYSCYI</sequence>
<evidence type="ECO:0000313" key="3">
    <source>
        <dbReference type="Proteomes" id="UP000001646"/>
    </source>
</evidence>
<name>A0A803T3C7_ANOCA</name>
<dbReference type="Pfam" id="PF00078">
    <property type="entry name" value="RVT_1"/>
    <property type="match status" value="1"/>
</dbReference>
<dbReference type="Pfam" id="PF01541">
    <property type="entry name" value="GIY-YIG"/>
    <property type="match status" value="1"/>
</dbReference>
<reference evidence="2" key="1">
    <citation type="submission" date="2009-12" db="EMBL/GenBank/DDBJ databases">
        <title>The Genome Sequence of Anolis carolinensis (Green Anole Lizard).</title>
        <authorList>
            <consortium name="The Genome Sequencing Platform"/>
            <person name="Di Palma F."/>
            <person name="Alfoldi J."/>
            <person name="Heiman D."/>
            <person name="Young S."/>
            <person name="Grabherr M."/>
            <person name="Johnson J."/>
            <person name="Lander E.S."/>
            <person name="Lindblad-Toh K."/>
        </authorList>
    </citation>
    <scope>NUCLEOTIDE SEQUENCE [LARGE SCALE GENOMIC DNA]</scope>
    <source>
        <strain evidence="2">JBL SC #1</strain>
    </source>
</reference>
<evidence type="ECO:0000313" key="2">
    <source>
        <dbReference type="Ensembl" id="ENSACAP00000029717.1"/>
    </source>
</evidence>
<dbReference type="CDD" id="cd10442">
    <property type="entry name" value="GIY-YIG_PLEs"/>
    <property type="match status" value="1"/>
</dbReference>
<dbReference type="SUPFAM" id="SSF56672">
    <property type="entry name" value="DNA/RNA polymerases"/>
    <property type="match status" value="1"/>
</dbReference>
<evidence type="ECO:0000259" key="1">
    <source>
        <dbReference type="PROSITE" id="PS50878"/>
    </source>
</evidence>
<dbReference type="Pfam" id="PF26215">
    <property type="entry name" value="HTH_animal"/>
    <property type="match status" value="1"/>
</dbReference>
<dbReference type="Proteomes" id="UP000001646">
    <property type="component" value="Unplaced"/>
</dbReference>
<dbReference type="InterPro" id="IPR043502">
    <property type="entry name" value="DNA/RNA_pol_sf"/>
</dbReference>
<reference evidence="2" key="2">
    <citation type="submission" date="2025-08" db="UniProtKB">
        <authorList>
            <consortium name="Ensembl"/>
        </authorList>
    </citation>
    <scope>IDENTIFICATION</scope>
</reference>
<dbReference type="Gene3D" id="3.40.1440.10">
    <property type="entry name" value="GIY-YIG endonuclease"/>
    <property type="match status" value="1"/>
</dbReference>
<dbReference type="InterPro" id="IPR058912">
    <property type="entry name" value="HTH_animal"/>
</dbReference>
<dbReference type="PANTHER" id="PTHR21301">
    <property type="entry name" value="REVERSE TRANSCRIPTASE"/>
    <property type="match status" value="1"/>
</dbReference>
<feature type="domain" description="Reverse transcriptase" evidence="1">
    <location>
        <begin position="150"/>
        <end position="412"/>
    </location>
</feature>
<keyword evidence="3" id="KW-1185">Reference proteome</keyword>
<protein>
    <recommendedName>
        <fullName evidence="1">Reverse transcriptase domain-containing protein</fullName>
    </recommendedName>
</protein>
<dbReference type="InParanoid" id="A0A803T3C7"/>